<dbReference type="CDD" id="cd18084">
    <property type="entry name" value="RsmE-like"/>
    <property type="match status" value="1"/>
</dbReference>
<dbReference type="GO" id="GO:0070042">
    <property type="term" value="F:rRNA (uridine-N3-)-methyltransferase activity"/>
    <property type="evidence" value="ECO:0007669"/>
    <property type="project" value="TreeGrafter"/>
</dbReference>
<keyword evidence="5 12" id="KW-0963">Cytoplasm</keyword>
<keyword evidence="6 12" id="KW-0698">rRNA processing</keyword>
<dbReference type="EMBL" id="BNGU01000048">
    <property type="protein sequence ID" value="GHM59935.1"/>
    <property type="molecule type" value="Genomic_DNA"/>
</dbReference>
<evidence type="ECO:0000256" key="5">
    <source>
        <dbReference type="ARBA" id="ARBA00022490"/>
    </source>
</evidence>
<dbReference type="EC" id="2.1.1.193" evidence="3 12"/>
<evidence type="ECO:0000259" key="14">
    <source>
        <dbReference type="Pfam" id="PF20260"/>
    </source>
</evidence>
<dbReference type="Gene3D" id="2.40.240.20">
    <property type="entry name" value="Hypothetical PUA domain-like, domain 1"/>
    <property type="match status" value="1"/>
</dbReference>
<dbReference type="Pfam" id="PF04452">
    <property type="entry name" value="Methyltrans_RNA"/>
    <property type="match status" value="1"/>
</dbReference>
<evidence type="ECO:0000256" key="12">
    <source>
        <dbReference type="PIRNR" id="PIRNR015601"/>
    </source>
</evidence>
<dbReference type="NCBIfam" id="NF008694">
    <property type="entry name" value="PRK11713.3-2"/>
    <property type="match status" value="1"/>
</dbReference>
<evidence type="ECO:0000256" key="7">
    <source>
        <dbReference type="ARBA" id="ARBA00022603"/>
    </source>
</evidence>
<comment type="subcellular location">
    <subcellularLocation>
        <location evidence="1 12">Cytoplasm</location>
    </subcellularLocation>
</comment>
<comment type="catalytic activity">
    <reaction evidence="11 12">
        <text>uridine(1498) in 16S rRNA + S-adenosyl-L-methionine = N(3)-methyluridine(1498) in 16S rRNA + S-adenosyl-L-homocysteine + H(+)</text>
        <dbReference type="Rhea" id="RHEA:42920"/>
        <dbReference type="Rhea" id="RHEA-COMP:10283"/>
        <dbReference type="Rhea" id="RHEA-COMP:10284"/>
        <dbReference type="ChEBI" id="CHEBI:15378"/>
        <dbReference type="ChEBI" id="CHEBI:57856"/>
        <dbReference type="ChEBI" id="CHEBI:59789"/>
        <dbReference type="ChEBI" id="CHEBI:65315"/>
        <dbReference type="ChEBI" id="CHEBI:74502"/>
        <dbReference type="EC" id="2.1.1.193"/>
    </reaction>
</comment>
<accession>A0A8J3HW01</accession>
<evidence type="ECO:0000256" key="10">
    <source>
        <dbReference type="ARBA" id="ARBA00025699"/>
    </source>
</evidence>
<evidence type="ECO:0000256" key="11">
    <source>
        <dbReference type="ARBA" id="ARBA00047944"/>
    </source>
</evidence>
<comment type="caution">
    <text evidence="15">The sequence shown here is derived from an EMBL/GenBank/DDBJ whole genome shotgun (WGS) entry which is preliminary data.</text>
</comment>
<dbReference type="InterPro" id="IPR006700">
    <property type="entry name" value="RsmE"/>
</dbReference>
<evidence type="ECO:0000256" key="1">
    <source>
        <dbReference type="ARBA" id="ARBA00004496"/>
    </source>
</evidence>
<dbReference type="InterPro" id="IPR029026">
    <property type="entry name" value="tRNA_m1G_MTases_N"/>
</dbReference>
<evidence type="ECO:0000256" key="3">
    <source>
        <dbReference type="ARBA" id="ARBA00012328"/>
    </source>
</evidence>
<name>A0A8J3HW01_9RICK</name>
<dbReference type="PANTHER" id="PTHR30027:SF3">
    <property type="entry name" value="16S RRNA (URACIL(1498)-N(3))-METHYLTRANSFERASE"/>
    <property type="match status" value="1"/>
</dbReference>
<sequence>MSKIRLYIDEKLGQGFSIFLNSAQNHYLINVMRVKKHNNVLLFNGKDGLWLGEIDIINNKSIVKLKEAIANQEYEQDLSLYFAPVKSAALDNIVRQATEMGVTSLHPVYTEHTVVRKINIERIKLQLIEAAEQCERLTVPKIFPPISFTELQSINNKYFILCDETGRGQNLHEILKDKKNVALIIGPEGGFSPKELSFAESFCTKMSLGKRILRVDTAVVAALAYVNYYYSF</sequence>
<evidence type="ECO:0000313" key="16">
    <source>
        <dbReference type="Proteomes" id="UP000637906"/>
    </source>
</evidence>
<keyword evidence="16" id="KW-1185">Reference proteome</keyword>
<organism evidence="15 16">
    <name type="scientific">Candidatus Mesenet longicola</name>
    <dbReference type="NCBI Taxonomy" id="1892558"/>
    <lineage>
        <taxon>Bacteria</taxon>
        <taxon>Pseudomonadati</taxon>
        <taxon>Pseudomonadota</taxon>
        <taxon>Alphaproteobacteria</taxon>
        <taxon>Rickettsiales</taxon>
        <taxon>Anaplasmataceae</taxon>
        <taxon>Candidatus Mesenet</taxon>
    </lineage>
</organism>
<reference evidence="15 16" key="1">
    <citation type="journal article" date="2021" name="Microb. Ecol.">
        <title>Candidatus Mesenet longicola: Novel Endosymbionts of Brontispa longissima that Induce Cytoplasmic Incompatibility.</title>
        <authorList>
            <person name="Takano S."/>
            <person name="Gotoh Y."/>
            <person name="Hayashi T."/>
        </authorList>
    </citation>
    <scope>NUCLEOTIDE SEQUENCE [LARGE SCALE GENOMIC DNA]</scope>
    <source>
        <strain evidence="15">L5</strain>
    </source>
</reference>
<evidence type="ECO:0000256" key="8">
    <source>
        <dbReference type="ARBA" id="ARBA00022679"/>
    </source>
</evidence>
<dbReference type="Gene3D" id="3.40.1280.10">
    <property type="match status" value="1"/>
</dbReference>
<dbReference type="InterPro" id="IPR015947">
    <property type="entry name" value="PUA-like_sf"/>
</dbReference>
<gene>
    <name evidence="15" type="ORF">sL5_09280</name>
</gene>
<comment type="similarity">
    <text evidence="2 12">Belongs to the RNA methyltransferase RsmE family.</text>
</comment>
<dbReference type="Proteomes" id="UP000637906">
    <property type="component" value="Unassembled WGS sequence"/>
</dbReference>
<protein>
    <recommendedName>
        <fullName evidence="4 12">Ribosomal RNA small subunit methyltransferase E</fullName>
        <ecNumber evidence="3 12">2.1.1.193</ecNumber>
    </recommendedName>
</protein>
<dbReference type="SUPFAM" id="SSF75217">
    <property type="entry name" value="alpha/beta knot"/>
    <property type="match status" value="1"/>
</dbReference>
<feature type="domain" description="Ribosomal RNA small subunit methyltransferase E PUA-like" evidence="14">
    <location>
        <begin position="24"/>
        <end position="62"/>
    </location>
</feature>
<dbReference type="GO" id="GO:0070475">
    <property type="term" value="P:rRNA base methylation"/>
    <property type="evidence" value="ECO:0007669"/>
    <property type="project" value="TreeGrafter"/>
</dbReference>
<dbReference type="InterPro" id="IPR029028">
    <property type="entry name" value="Alpha/beta_knot_MTases"/>
</dbReference>
<keyword evidence="7 12" id="KW-0489">Methyltransferase</keyword>
<keyword evidence="9 12" id="KW-0949">S-adenosyl-L-methionine</keyword>
<evidence type="ECO:0000313" key="15">
    <source>
        <dbReference type="EMBL" id="GHM59935.1"/>
    </source>
</evidence>
<evidence type="ECO:0000256" key="2">
    <source>
        <dbReference type="ARBA" id="ARBA00005528"/>
    </source>
</evidence>
<evidence type="ECO:0000256" key="6">
    <source>
        <dbReference type="ARBA" id="ARBA00022552"/>
    </source>
</evidence>
<proteinExistence type="inferred from homology"/>
<dbReference type="GO" id="GO:0005737">
    <property type="term" value="C:cytoplasm"/>
    <property type="evidence" value="ECO:0007669"/>
    <property type="project" value="UniProtKB-SubCell"/>
</dbReference>
<keyword evidence="8 12" id="KW-0808">Transferase</keyword>
<dbReference type="InterPro" id="IPR046886">
    <property type="entry name" value="RsmE_MTase_dom"/>
</dbReference>
<dbReference type="PIRSF" id="PIRSF015601">
    <property type="entry name" value="MTase_slr0722"/>
    <property type="match status" value="1"/>
</dbReference>
<dbReference type="AlphaFoldDB" id="A0A8J3HW01"/>
<dbReference type="NCBIfam" id="TIGR00046">
    <property type="entry name" value="RsmE family RNA methyltransferase"/>
    <property type="match status" value="1"/>
</dbReference>
<feature type="domain" description="Ribosomal RNA small subunit methyltransferase E methyltransferase" evidence="13">
    <location>
        <begin position="74"/>
        <end position="226"/>
    </location>
</feature>
<dbReference type="Pfam" id="PF20260">
    <property type="entry name" value="PUA_4"/>
    <property type="match status" value="1"/>
</dbReference>
<evidence type="ECO:0000259" key="13">
    <source>
        <dbReference type="Pfam" id="PF04452"/>
    </source>
</evidence>
<evidence type="ECO:0000256" key="9">
    <source>
        <dbReference type="ARBA" id="ARBA00022691"/>
    </source>
</evidence>
<dbReference type="PANTHER" id="PTHR30027">
    <property type="entry name" value="RIBOSOMAL RNA SMALL SUBUNIT METHYLTRANSFERASE E"/>
    <property type="match status" value="1"/>
</dbReference>
<dbReference type="InterPro" id="IPR046887">
    <property type="entry name" value="RsmE_PUA-like"/>
</dbReference>
<dbReference type="SUPFAM" id="SSF88697">
    <property type="entry name" value="PUA domain-like"/>
    <property type="match status" value="1"/>
</dbReference>
<comment type="function">
    <text evidence="10 12">Specifically methylates the N3 position of the uracil ring of uridine 1498 (m3U1498) in 16S rRNA. Acts on the fully assembled 30S ribosomal subunit.</text>
</comment>
<evidence type="ECO:0000256" key="4">
    <source>
        <dbReference type="ARBA" id="ARBA00013673"/>
    </source>
</evidence>